<protein>
    <submittedName>
        <fullName evidence="2">Uncharacterized protein</fullName>
    </submittedName>
</protein>
<proteinExistence type="predicted"/>
<feature type="region of interest" description="Disordered" evidence="1">
    <location>
        <begin position="1"/>
        <end position="26"/>
    </location>
</feature>
<evidence type="ECO:0000313" key="2">
    <source>
        <dbReference type="EMBL" id="PIO67661.1"/>
    </source>
</evidence>
<sequence length="73" mass="8413">MFASNKKCKEDDEDSGFRSRVNSGYGTGPTYGQQLFQPFESSASSYATYVIRYIDFRRAAAVFYNPSECRTRW</sequence>
<evidence type="ECO:0000313" key="3">
    <source>
        <dbReference type="Proteomes" id="UP000230423"/>
    </source>
</evidence>
<name>A0A2G9UBR4_TELCI</name>
<organism evidence="2 3">
    <name type="scientific">Teladorsagia circumcincta</name>
    <name type="common">Brown stomach worm</name>
    <name type="synonym">Ostertagia circumcincta</name>
    <dbReference type="NCBI Taxonomy" id="45464"/>
    <lineage>
        <taxon>Eukaryota</taxon>
        <taxon>Metazoa</taxon>
        <taxon>Ecdysozoa</taxon>
        <taxon>Nematoda</taxon>
        <taxon>Chromadorea</taxon>
        <taxon>Rhabditida</taxon>
        <taxon>Rhabditina</taxon>
        <taxon>Rhabditomorpha</taxon>
        <taxon>Strongyloidea</taxon>
        <taxon>Trichostrongylidae</taxon>
        <taxon>Teladorsagia</taxon>
    </lineage>
</organism>
<evidence type="ECO:0000256" key="1">
    <source>
        <dbReference type="SAM" id="MobiDB-lite"/>
    </source>
</evidence>
<accession>A0A2G9UBR4</accession>
<dbReference type="Proteomes" id="UP000230423">
    <property type="component" value="Unassembled WGS sequence"/>
</dbReference>
<dbReference type="EMBL" id="KZ347471">
    <property type="protein sequence ID" value="PIO67661.1"/>
    <property type="molecule type" value="Genomic_DNA"/>
</dbReference>
<dbReference type="OrthoDB" id="6077919at2759"/>
<keyword evidence="3" id="KW-1185">Reference proteome</keyword>
<dbReference type="AlphaFoldDB" id="A0A2G9UBR4"/>
<gene>
    <name evidence="2" type="ORF">TELCIR_10581</name>
</gene>
<reference evidence="2 3" key="1">
    <citation type="submission" date="2015-09" db="EMBL/GenBank/DDBJ databases">
        <title>Draft genome of the parasitic nematode Teladorsagia circumcincta isolate WARC Sus (inbred).</title>
        <authorList>
            <person name="Mitreva M."/>
        </authorList>
    </citation>
    <scope>NUCLEOTIDE SEQUENCE [LARGE SCALE GENOMIC DNA]</scope>
    <source>
        <strain evidence="2 3">S</strain>
    </source>
</reference>